<dbReference type="EMBL" id="KB445562">
    <property type="protein sequence ID" value="EMC92332.1"/>
    <property type="molecule type" value="Genomic_DNA"/>
</dbReference>
<gene>
    <name evidence="2" type="ORF">BAUCODRAFT_27634</name>
</gene>
<dbReference type="GeneID" id="19110604"/>
<name>M2LEB4_BAUPA</name>
<dbReference type="AlphaFoldDB" id="M2LEB4"/>
<accession>M2LEB4</accession>
<feature type="compositionally biased region" description="Basic and acidic residues" evidence="1">
    <location>
        <begin position="78"/>
        <end position="94"/>
    </location>
</feature>
<protein>
    <submittedName>
        <fullName evidence="2">Uncharacterized protein</fullName>
    </submittedName>
</protein>
<feature type="compositionally biased region" description="Low complexity" evidence="1">
    <location>
        <begin position="98"/>
        <end position="111"/>
    </location>
</feature>
<evidence type="ECO:0000256" key="1">
    <source>
        <dbReference type="SAM" id="MobiDB-lite"/>
    </source>
</evidence>
<feature type="region of interest" description="Disordered" evidence="1">
    <location>
        <begin position="72"/>
        <end position="111"/>
    </location>
</feature>
<dbReference type="KEGG" id="bcom:BAUCODRAFT_27634"/>
<evidence type="ECO:0000313" key="3">
    <source>
        <dbReference type="Proteomes" id="UP000011761"/>
    </source>
</evidence>
<dbReference type="HOGENOM" id="CLU_2157899_0_0_1"/>
<dbReference type="Proteomes" id="UP000011761">
    <property type="component" value="Unassembled WGS sequence"/>
</dbReference>
<keyword evidence="3" id="KW-1185">Reference proteome</keyword>
<proteinExistence type="predicted"/>
<evidence type="ECO:0000313" key="2">
    <source>
        <dbReference type="EMBL" id="EMC92332.1"/>
    </source>
</evidence>
<organism evidence="2 3">
    <name type="scientific">Baudoinia panamericana (strain UAMH 10762)</name>
    <name type="common">Angels' share fungus</name>
    <name type="synonym">Baudoinia compniacensis (strain UAMH 10762)</name>
    <dbReference type="NCBI Taxonomy" id="717646"/>
    <lineage>
        <taxon>Eukaryota</taxon>
        <taxon>Fungi</taxon>
        <taxon>Dikarya</taxon>
        <taxon>Ascomycota</taxon>
        <taxon>Pezizomycotina</taxon>
        <taxon>Dothideomycetes</taxon>
        <taxon>Dothideomycetidae</taxon>
        <taxon>Mycosphaerellales</taxon>
        <taxon>Teratosphaeriaceae</taxon>
        <taxon>Baudoinia</taxon>
    </lineage>
</organism>
<reference evidence="2 3" key="1">
    <citation type="journal article" date="2012" name="PLoS Pathog.">
        <title>Diverse lifestyles and strategies of plant pathogenesis encoded in the genomes of eighteen Dothideomycetes fungi.</title>
        <authorList>
            <person name="Ohm R.A."/>
            <person name="Feau N."/>
            <person name="Henrissat B."/>
            <person name="Schoch C.L."/>
            <person name="Horwitz B.A."/>
            <person name="Barry K.W."/>
            <person name="Condon B.J."/>
            <person name="Copeland A.C."/>
            <person name="Dhillon B."/>
            <person name="Glaser F."/>
            <person name="Hesse C.N."/>
            <person name="Kosti I."/>
            <person name="LaButti K."/>
            <person name="Lindquist E.A."/>
            <person name="Lucas S."/>
            <person name="Salamov A.A."/>
            <person name="Bradshaw R.E."/>
            <person name="Ciuffetti L."/>
            <person name="Hamelin R.C."/>
            <person name="Kema G.H.J."/>
            <person name="Lawrence C."/>
            <person name="Scott J.A."/>
            <person name="Spatafora J.W."/>
            <person name="Turgeon B.G."/>
            <person name="de Wit P.J.G.M."/>
            <person name="Zhong S."/>
            <person name="Goodwin S.B."/>
            <person name="Grigoriev I.V."/>
        </authorList>
    </citation>
    <scope>NUCLEOTIDE SEQUENCE [LARGE SCALE GENOMIC DNA]</scope>
    <source>
        <strain evidence="2 3">UAMH 10762</strain>
    </source>
</reference>
<sequence>MAACLLHERQFQYTTLFSIEAPCLSHKSQFQSRVEDASEDCPKPPGLKTQASDYFKAQMLRITTTQLLQVDSSCGQRKHPENAQDFCNRRDQNTEGHSSGLGSTSRSLSSA</sequence>
<dbReference type="RefSeq" id="XP_007680305.1">
    <property type="nucleotide sequence ID" value="XM_007682115.1"/>
</dbReference>